<evidence type="ECO:0000313" key="1">
    <source>
        <dbReference type="EMBL" id="HBK53846.1"/>
    </source>
</evidence>
<dbReference type="EMBL" id="DNZF01000174">
    <property type="protein sequence ID" value="HBK53846.1"/>
    <property type="molecule type" value="Genomic_DNA"/>
</dbReference>
<name>A0A354YYQ5_9FIRM</name>
<gene>
    <name evidence="1" type="ORF">DDZ44_07920</name>
</gene>
<protein>
    <submittedName>
        <fullName evidence="1">Uncharacterized protein</fullName>
    </submittedName>
</protein>
<sequence>MPDHEQLLKKIYGETASRIADCCFRGELDEEHMRLLLNLLDLSVVKKQHPELFLLLQEWMDYFTDSENDRIIEATLLAMDFNDQETMQEHMKIIAELINEEKALQ</sequence>
<dbReference type="STRING" id="378794.GCA_001570625_02628"/>
<accession>A0A354YYQ5</accession>
<proteinExistence type="predicted"/>
<comment type="caution">
    <text evidence="1">The sequence shown here is derived from an EMBL/GenBank/DDBJ whole genome shotgun (WGS) entry which is preliminary data.</text>
</comment>
<evidence type="ECO:0000313" key="2">
    <source>
        <dbReference type="Proteomes" id="UP000263273"/>
    </source>
</evidence>
<dbReference type="Proteomes" id="UP000263273">
    <property type="component" value="Unassembled WGS sequence"/>
</dbReference>
<reference evidence="1 2" key="1">
    <citation type="journal article" date="2018" name="Nat. Biotechnol.">
        <title>A standardized bacterial taxonomy based on genome phylogeny substantially revises the tree of life.</title>
        <authorList>
            <person name="Parks D.H."/>
            <person name="Chuvochina M."/>
            <person name="Waite D.W."/>
            <person name="Rinke C."/>
            <person name="Skarshewski A."/>
            <person name="Chaumeil P.A."/>
            <person name="Hugenholtz P."/>
        </authorList>
    </citation>
    <scope>NUCLEOTIDE SEQUENCE [LARGE SCALE GENOMIC DNA]</scope>
    <source>
        <strain evidence="1">UBA10948</strain>
    </source>
</reference>
<dbReference type="AlphaFoldDB" id="A0A354YYQ5"/>
<dbReference type="RefSeq" id="WP_276619336.1">
    <property type="nucleotide sequence ID" value="NZ_DCDX01000088.1"/>
</dbReference>
<organism evidence="1 2">
    <name type="scientific">Syntrophomonas wolfei</name>
    <dbReference type="NCBI Taxonomy" id="863"/>
    <lineage>
        <taxon>Bacteria</taxon>
        <taxon>Bacillati</taxon>
        <taxon>Bacillota</taxon>
        <taxon>Clostridia</taxon>
        <taxon>Eubacteriales</taxon>
        <taxon>Syntrophomonadaceae</taxon>
        <taxon>Syntrophomonas</taxon>
    </lineage>
</organism>